<dbReference type="Proteomes" id="UP000887569">
    <property type="component" value="Unplaced"/>
</dbReference>
<accession>A0A915CFE6</accession>
<feature type="region of interest" description="Disordered" evidence="13">
    <location>
        <begin position="281"/>
        <end position="407"/>
    </location>
</feature>
<evidence type="ECO:0000256" key="6">
    <source>
        <dbReference type="ARBA" id="ARBA00022491"/>
    </source>
</evidence>
<feature type="compositionally biased region" description="Polar residues" evidence="13">
    <location>
        <begin position="631"/>
        <end position="642"/>
    </location>
</feature>
<keyword evidence="5" id="KW-0158">Chromosome</keyword>
<dbReference type="SUPFAM" id="SSF54928">
    <property type="entry name" value="RNA-binding domain, RBD"/>
    <property type="match status" value="1"/>
</dbReference>
<evidence type="ECO:0000256" key="11">
    <source>
        <dbReference type="PROSITE-ProRule" id="PRU00176"/>
    </source>
</evidence>
<feature type="compositionally biased region" description="Basic and acidic residues" evidence="13">
    <location>
        <begin position="522"/>
        <end position="548"/>
    </location>
</feature>
<feature type="compositionally biased region" description="Basic and acidic residues" evidence="13">
    <location>
        <begin position="603"/>
        <end position="629"/>
    </location>
</feature>
<dbReference type="GO" id="GO:0005694">
    <property type="term" value="C:chromosome"/>
    <property type="evidence" value="ECO:0007669"/>
    <property type="project" value="UniProtKB-SubCell"/>
</dbReference>
<dbReference type="InterPro" id="IPR000504">
    <property type="entry name" value="RRM_dom"/>
</dbReference>
<protein>
    <recommendedName>
        <fullName evidence="4">Negative elongation factor E</fullName>
    </recommendedName>
</protein>
<evidence type="ECO:0000256" key="2">
    <source>
        <dbReference type="ARBA" id="ARBA00004286"/>
    </source>
</evidence>
<evidence type="ECO:0000256" key="13">
    <source>
        <dbReference type="SAM" id="MobiDB-lite"/>
    </source>
</evidence>
<keyword evidence="12" id="KW-0175">Coiled coil</keyword>
<keyword evidence="10" id="KW-0539">Nucleus</keyword>
<evidence type="ECO:0000256" key="3">
    <source>
        <dbReference type="ARBA" id="ARBA00006120"/>
    </source>
</evidence>
<feature type="coiled-coil region" evidence="12">
    <location>
        <begin position="73"/>
        <end position="134"/>
    </location>
</feature>
<evidence type="ECO:0000256" key="4">
    <source>
        <dbReference type="ARBA" id="ARBA00014464"/>
    </source>
</evidence>
<feature type="compositionally biased region" description="Basic and acidic residues" evidence="13">
    <location>
        <begin position="161"/>
        <end position="172"/>
    </location>
</feature>
<keyword evidence="6" id="KW-0678">Repressor</keyword>
<organism evidence="15 16">
    <name type="scientific">Parascaris univalens</name>
    <name type="common">Nematode worm</name>
    <dbReference type="NCBI Taxonomy" id="6257"/>
    <lineage>
        <taxon>Eukaryota</taxon>
        <taxon>Metazoa</taxon>
        <taxon>Ecdysozoa</taxon>
        <taxon>Nematoda</taxon>
        <taxon>Chromadorea</taxon>
        <taxon>Rhabditida</taxon>
        <taxon>Spirurina</taxon>
        <taxon>Ascaridomorpha</taxon>
        <taxon>Ascaridoidea</taxon>
        <taxon>Ascarididae</taxon>
        <taxon>Parascaris</taxon>
    </lineage>
</organism>
<dbReference type="InterPro" id="IPR035979">
    <property type="entry name" value="RBD_domain_sf"/>
</dbReference>
<comment type="subcellular location">
    <subcellularLocation>
        <location evidence="2">Chromosome</location>
    </subcellularLocation>
    <subcellularLocation>
        <location evidence="1">Nucleus</location>
    </subcellularLocation>
</comment>
<feature type="domain" description="RRM" evidence="14">
    <location>
        <begin position="212"/>
        <end position="282"/>
    </location>
</feature>
<keyword evidence="9" id="KW-0804">Transcription</keyword>
<proteinExistence type="inferred from homology"/>
<sequence length="798" mass="89403">FIRSEFGFLPLLILGRENKASATKLHAKVTWQIGHWDVLYQESTSSSHSPRCRCREGVSYVMRETAINFPTSLSAEEKQLKEMFEKLKNIRRTIAAATRGTTNPSSSDQLKIERRNAKRSLQQAEEATEEVKRKVMSGAINLKKVDEKSTFKRTKVIPKRRGSESAKLRLDTSDTGNSSGNELLSPSTISLSSPPFSLRFESREQPQVNKGPTLYVRGFDLVADSLQKAFSKHGAVTRLFVEERQKSAFITFSTTEEAEAALKNMDGYMLNGITLHVSFARRQNQNTRSPRECINSRGGSREEGSFLYANPRGRGGDGTSWEQRRFDSSSGTDKSQHGGGSFRYFDGGDRRTRQKFSSRSPSADRRSSRSRSQDRRSSRSPSGDEKVSQQKCQSRSSNGNDKVSLGQYNFHSVTKDCGHLRGRLRENDKKLCQKRSSTSPCGDRRSSCSPSQDRRSSHSTDNEEKISSQQWHRRSSSKGERTSRGQPQFRFCRGSSRLAQGCGGVRNHERRSWQKPHQCSSSKDRRLSRSLSQDRRSSCSPSGDEKTPEQQCTSNPPHGDEMFSRRQHSLRFMRAGGKPSRPRGIFRGNNRRSWQKQISRSPSADRRSSRSLSQDRRSSCSPNRDEKTAQKQRLLQSPSGNDRSSRRKRNCPFGRDGERSRGYGGFRGSERRLWQKRSPYFPNANRRSSHSPNQDRGSSRSLSQDRRSSRSLSGDEGTSQHLLPRPHSVEGKNGSRSSKGNGSSPRGQLSFSSSKGDEGAPLSPPPSVTPAALAAWNSAVMASCKIVREDAGSDALQG</sequence>
<feature type="compositionally biased region" description="Polar residues" evidence="13">
    <location>
        <begin position="389"/>
        <end position="407"/>
    </location>
</feature>
<reference evidence="16" key="1">
    <citation type="submission" date="2022-11" db="UniProtKB">
        <authorList>
            <consortium name="WormBaseParasite"/>
        </authorList>
    </citation>
    <scope>IDENTIFICATION</scope>
</reference>
<evidence type="ECO:0000256" key="9">
    <source>
        <dbReference type="ARBA" id="ARBA00023163"/>
    </source>
</evidence>
<dbReference type="PANTHER" id="PTHR17250">
    <property type="entry name" value="NEGATIVE ELONGATION FACTOR E"/>
    <property type="match status" value="1"/>
</dbReference>
<dbReference type="Pfam" id="PF00076">
    <property type="entry name" value="RRM_1"/>
    <property type="match status" value="1"/>
</dbReference>
<keyword evidence="15" id="KW-1185">Reference proteome</keyword>
<evidence type="ECO:0000256" key="10">
    <source>
        <dbReference type="ARBA" id="ARBA00023242"/>
    </source>
</evidence>
<feature type="compositionally biased region" description="Basic and acidic residues" evidence="13">
    <location>
        <begin position="362"/>
        <end position="388"/>
    </location>
</feature>
<name>A0A915CFE6_PARUN</name>
<evidence type="ECO:0000313" key="15">
    <source>
        <dbReference type="Proteomes" id="UP000887569"/>
    </source>
</evidence>
<evidence type="ECO:0000256" key="8">
    <source>
        <dbReference type="ARBA" id="ARBA00023015"/>
    </source>
</evidence>
<dbReference type="InterPro" id="IPR033102">
    <property type="entry name" value="NELFE"/>
</dbReference>
<dbReference type="GO" id="GO:0034244">
    <property type="term" value="P:negative regulation of transcription elongation by RNA polymerase II"/>
    <property type="evidence" value="ECO:0007669"/>
    <property type="project" value="TreeGrafter"/>
</dbReference>
<keyword evidence="7 11" id="KW-0694">RNA-binding</keyword>
<dbReference type="AlphaFoldDB" id="A0A915CFE6"/>
<feature type="region of interest" description="Disordered" evidence="13">
    <location>
        <begin position="428"/>
        <end position="770"/>
    </location>
</feature>
<dbReference type="GO" id="GO:0032021">
    <property type="term" value="C:NELF complex"/>
    <property type="evidence" value="ECO:0007669"/>
    <property type="project" value="InterPro"/>
</dbReference>
<keyword evidence="8" id="KW-0805">Transcription regulation</keyword>
<dbReference type="Gene3D" id="3.30.70.330">
    <property type="match status" value="1"/>
</dbReference>
<dbReference type="GO" id="GO:0003723">
    <property type="term" value="F:RNA binding"/>
    <property type="evidence" value="ECO:0007669"/>
    <property type="project" value="UniProtKB-UniRule"/>
</dbReference>
<comment type="similarity">
    <text evidence="3">Belongs to the RRM NELF-E family.</text>
</comment>
<evidence type="ECO:0000256" key="5">
    <source>
        <dbReference type="ARBA" id="ARBA00022454"/>
    </source>
</evidence>
<feature type="compositionally biased region" description="Low complexity" evidence="13">
    <location>
        <begin position="731"/>
        <end position="747"/>
    </location>
</feature>
<evidence type="ECO:0000256" key="12">
    <source>
        <dbReference type="SAM" id="Coils"/>
    </source>
</evidence>
<feature type="compositionally biased region" description="Polar residues" evidence="13">
    <location>
        <begin position="173"/>
        <end position="182"/>
    </location>
</feature>
<evidence type="ECO:0000256" key="7">
    <source>
        <dbReference type="ARBA" id="ARBA00022884"/>
    </source>
</evidence>
<dbReference type="SMART" id="SM00360">
    <property type="entry name" value="RRM"/>
    <property type="match status" value="1"/>
</dbReference>
<evidence type="ECO:0000256" key="1">
    <source>
        <dbReference type="ARBA" id="ARBA00004123"/>
    </source>
</evidence>
<feature type="region of interest" description="Disordered" evidence="13">
    <location>
        <begin position="156"/>
        <end position="190"/>
    </location>
</feature>
<evidence type="ECO:0000313" key="16">
    <source>
        <dbReference type="WBParaSite" id="PgR143_g010_t01"/>
    </source>
</evidence>
<dbReference type="PANTHER" id="PTHR17250:SF0">
    <property type="entry name" value="NEGATIVE ELONGATION FACTOR E"/>
    <property type="match status" value="1"/>
</dbReference>
<feature type="compositionally biased region" description="Basic and acidic residues" evidence="13">
    <location>
        <begin position="442"/>
        <end position="466"/>
    </location>
</feature>
<dbReference type="WBParaSite" id="PgR143_g010_t01">
    <property type="protein sequence ID" value="PgR143_g010_t01"/>
    <property type="gene ID" value="PgR143_g010"/>
</dbReference>
<evidence type="ECO:0000259" key="14">
    <source>
        <dbReference type="PROSITE" id="PS50102"/>
    </source>
</evidence>
<dbReference type="InterPro" id="IPR012677">
    <property type="entry name" value="Nucleotide-bd_a/b_plait_sf"/>
</dbReference>
<dbReference type="PROSITE" id="PS50102">
    <property type="entry name" value="RRM"/>
    <property type="match status" value="1"/>
</dbReference>